<dbReference type="Pfam" id="PF03965">
    <property type="entry name" value="Penicillinase_R"/>
    <property type="match status" value="1"/>
</dbReference>
<dbReference type="EMBL" id="SNZB01000001">
    <property type="protein sequence ID" value="TDR23608.1"/>
    <property type="molecule type" value="Genomic_DNA"/>
</dbReference>
<proteinExistence type="inferred from homology"/>
<dbReference type="InterPro" id="IPR005650">
    <property type="entry name" value="BlaI_family"/>
</dbReference>
<dbReference type="InterPro" id="IPR036388">
    <property type="entry name" value="WH-like_DNA-bd_sf"/>
</dbReference>
<keyword evidence="2" id="KW-0805">Transcription regulation</keyword>
<evidence type="ECO:0000256" key="3">
    <source>
        <dbReference type="ARBA" id="ARBA00023125"/>
    </source>
</evidence>
<comment type="caution">
    <text evidence="5">The sequence shown here is derived from an EMBL/GenBank/DDBJ whole genome shotgun (WGS) entry which is preliminary data.</text>
</comment>
<evidence type="ECO:0000256" key="1">
    <source>
        <dbReference type="ARBA" id="ARBA00011046"/>
    </source>
</evidence>
<dbReference type="GO" id="GO:0003677">
    <property type="term" value="F:DNA binding"/>
    <property type="evidence" value="ECO:0007669"/>
    <property type="project" value="UniProtKB-KW"/>
</dbReference>
<dbReference type="Gene3D" id="1.10.10.10">
    <property type="entry name" value="Winged helix-like DNA-binding domain superfamily/Winged helix DNA-binding domain"/>
    <property type="match status" value="1"/>
</dbReference>
<evidence type="ECO:0000313" key="5">
    <source>
        <dbReference type="EMBL" id="TDR23608.1"/>
    </source>
</evidence>
<comment type="similarity">
    <text evidence="1">Belongs to the BlaI transcriptional regulatory family.</text>
</comment>
<keyword evidence="6" id="KW-1185">Reference proteome</keyword>
<evidence type="ECO:0000256" key="2">
    <source>
        <dbReference type="ARBA" id="ARBA00023015"/>
    </source>
</evidence>
<gene>
    <name evidence="5" type="ORF">C8D91_0472</name>
</gene>
<dbReference type="Proteomes" id="UP000295724">
    <property type="component" value="Unassembled WGS sequence"/>
</dbReference>
<evidence type="ECO:0000256" key="4">
    <source>
        <dbReference type="ARBA" id="ARBA00023163"/>
    </source>
</evidence>
<sequence length="130" mass="14635">MQYSEPYNQLSRRERQIMDIVFAQGQATAQQVLSQLPDPPSYSAVRAMLSRLVKKECLSFHQQGPKYIYQAVMNTSDAKQSAMKNLMKTFFNGSPTAAVSALIGMEKDRLSDTELDQIMQQIKAAKKQGL</sequence>
<dbReference type="OrthoDB" id="279010at2"/>
<evidence type="ECO:0000313" key="6">
    <source>
        <dbReference type="Proteomes" id="UP000295724"/>
    </source>
</evidence>
<dbReference type="AlphaFoldDB" id="A0A4R6Y3H3"/>
<name>A0A4R6Y3H3_9GAMM</name>
<protein>
    <submittedName>
        <fullName evidence="5">Putative transcriptional regulator</fullName>
    </submittedName>
</protein>
<keyword evidence="3" id="KW-0238">DNA-binding</keyword>
<dbReference type="InterPro" id="IPR036390">
    <property type="entry name" value="WH_DNA-bd_sf"/>
</dbReference>
<reference evidence="5 6" key="1">
    <citation type="submission" date="2019-03" db="EMBL/GenBank/DDBJ databases">
        <title>Genomic Encyclopedia of Type Strains, Phase IV (KMG-IV): sequencing the most valuable type-strain genomes for metagenomic binning, comparative biology and taxonomic classification.</title>
        <authorList>
            <person name="Goeker M."/>
        </authorList>
    </citation>
    <scope>NUCLEOTIDE SEQUENCE [LARGE SCALE GENOMIC DNA]</scope>
    <source>
        <strain evidence="5 6">DSM 25488</strain>
    </source>
</reference>
<dbReference type="GO" id="GO:0045892">
    <property type="term" value="P:negative regulation of DNA-templated transcription"/>
    <property type="evidence" value="ECO:0007669"/>
    <property type="project" value="InterPro"/>
</dbReference>
<keyword evidence="4" id="KW-0804">Transcription</keyword>
<organism evidence="5 6">
    <name type="scientific">Marinicella litoralis</name>
    <dbReference type="NCBI Taxonomy" id="644220"/>
    <lineage>
        <taxon>Bacteria</taxon>
        <taxon>Pseudomonadati</taxon>
        <taxon>Pseudomonadota</taxon>
        <taxon>Gammaproteobacteria</taxon>
        <taxon>Lysobacterales</taxon>
        <taxon>Marinicellaceae</taxon>
        <taxon>Marinicella</taxon>
    </lineage>
</organism>
<dbReference type="SUPFAM" id="SSF46785">
    <property type="entry name" value="Winged helix' DNA-binding domain"/>
    <property type="match status" value="1"/>
</dbReference>
<dbReference type="PIRSF" id="PIRSF019455">
    <property type="entry name" value="CopR_AtkY"/>
    <property type="match status" value="1"/>
</dbReference>
<accession>A0A4R6Y3H3</accession>
<dbReference type="RefSeq" id="WP_099017766.1">
    <property type="nucleotide sequence ID" value="NZ_NIHB01000001.1"/>
</dbReference>